<dbReference type="InterPro" id="IPR055290">
    <property type="entry name" value="At3g26010-like"/>
</dbReference>
<organism evidence="2 3">
    <name type="scientific">Crotalaria pallida</name>
    <name type="common">Smooth rattlebox</name>
    <name type="synonym">Crotalaria striata</name>
    <dbReference type="NCBI Taxonomy" id="3830"/>
    <lineage>
        <taxon>Eukaryota</taxon>
        <taxon>Viridiplantae</taxon>
        <taxon>Streptophyta</taxon>
        <taxon>Embryophyta</taxon>
        <taxon>Tracheophyta</taxon>
        <taxon>Spermatophyta</taxon>
        <taxon>Magnoliopsida</taxon>
        <taxon>eudicotyledons</taxon>
        <taxon>Gunneridae</taxon>
        <taxon>Pentapetalae</taxon>
        <taxon>rosids</taxon>
        <taxon>fabids</taxon>
        <taxon>Fabales</taxon>
        <taxon>Fabaceae</taxon>
        <taxon>Papilionoideae</taxon>
        <taxon>50 kb inversion clade</taxon>
        <taxon>genistoids sensu lato</taxon>
        <taxon>core genistoids</taxon>
        <taxon>Crotalarieae</taxon>
        <taxon>Crotalaria</taxon>
    </lineage>
</organism>
<dbReference type="AlphaFoldDB" id="A0AAN9P9W6"/>
<reference evidence="2 3" key="1">
    <citation type="submission" date="2024-01" db="EMBL/GenBank/DDBJ databases">
        <title>The genomes of 5 underutilized Papilionoideae crops provide insights into root nodulation and disease resistanc.</title>
        <authorList>
            <person name="Yuan L."/>
        </authorList>
    </citation>
    <scope>NUCLEOTIDE SEQUENCE [LARGE SCALE GENOMIC DNA]</scope>
    <source>
        <strain evidence="2">ZHUSHIDOU_FW_LH</strain>
        <tissue evidence="2">Leaf</tissue>
    </source>
</reference>
<accession>A0AAN9P9W6</accession>
<keyword evidence="3" id="KW-1185">Reference proteome</keyword>
<proteinExistence type="predicted"/>
<dbReference type="PANTHER" id="PTHR35546:SF70">
    <property type="entry name" value="F-BOX PROTEIN INTERACTION DOMAIN PROTEIN"/>
    <property type="match status" value="1"/>
</dbReference>
<name>A0AAN9P9W6_CROPI</name>
<dbReference type="PANTHER" id="PTHR35546">
    <property type="entry name" value="F-BOX PROTEIN INTERACTION DOMAIN PROTEIN-RELATED"/>
    <property type="match status" value="1"/>
</dbReference>
<comment type="caution">
    <text evidence="2">The sequence shown here is derived from an EMBL/GenBank/DDBJ whole genome shotgun (WGS) entry which is preliminary data.</text>
</comment>
<dbReference type="EMBL" id="JAYWIO010000001">
    <property type="protein sequence ID" value="KAK7290271.1"/>
    <property type="molecule type" value="Genomic_DNA"/>
</dbReference>
<evidence type="ECO:0000313" key="2">
    <source>
        <dbReference type="EMBL" id="KAK7290271.1"/>
    </source>
</evidence>
<sequence length="369" mass="41799">MNMKQKNIKTASAISQGSGVGLVSHYQFENGSSQFVFFDVQNGSGSSIDKSLSFFTETFVQTLASSNGLILLSGYSGDQPCYFVFNPLTKSSTIVPQPCVNGRVVRVGLAFDGCQYEVVAVEANSSGSSDGLGLHVFSSDTSKWRSHHPTNLTLPSMPEIEFQELGTPPLYSNGAIHWEIGGYLLEYQVQGNHCELYELPNVFEDWSWQSTMTYRRCLCESGGRIYYCYADFDGFHIWDFLKKHEYDNFGFYPYIDSRKFRWKLVHSIMHEVFISKYQNIYGSYSDWEPYKIAPIAYSEVAQTIYLLLPGTVVSYNFDTGILRSICTYSYPCINFNCCSFLPWKRGTDLQANGETELNLPLAEMEKLSL</sequence>
<dbReference type="Proteomes" id="UP001372338">
    <property type="component" value="Unassembled WGS sequence"/>
</dbReference>
<evidence type="ECO:0000259" key="1">
    <source>
        <dbReference type="Pfam" id="PF24750"/>
    </source>
</evidence>
<protein>
    <recommendedName>
        <fullName evidence="1">F-box protein At3g26010-like beta-propeller domain-containing protein</fullName>
    </recommendedName>
</protein>
<dbReference type="InterPro" id="IPR056592">
    <property type="entry name" value="Beta-prop_At3g26010-like"/>
</dbReference>
<evidence type="ECO:0000313" key="3">
    <source>
        <dbReference type="Proteomes" id="UP001372338"/>
    </source>
</evidence>
<feature type="domain" description="F-box protein At3g26010-like beta-propeller" evidence="1">
    <location>
        <begin position="57"/>
        <end position="240"/>
    </location>
</feature>
<gene>
    <name evidence="2" type="ORF">RIF29_04570</name>
</gene>
<dbReference type="Pfam" id="PF24750">
    <property type="entry name" value="b-prop_At3g26010-like"/>
    <property type="match status" value="1"/>
</dbReference>